<dbReference type="Proteomes" id="UP000696280">
    <property type="component" value="Unassembled WGS sequence"/>
</dbReference>
<reference evidence="1" key="1">
    <citation type="submission" date="2021-07" db="EMBL/GenBank/DDBJ databases">
        <authorList>
            <person name="Durling M."/>
        </authorList>
    </citation>
    <scope>NUCLEOTIDE SEQUENCE</scope>
</reference>
<organism evidence="1 2">
    <name type="scientific">Hymenoscyphus fraxineus</name>
    <dbReference type="NCBI Taxonomy" id="746836"/>
    <lineage>
        <taxon>Eukaryota</taxon>
        <taxon>Fungi</taxon>
        <taxon>Dikarya</taxon>
        <taxon>Ascomycota</taxon>
        <taxon>Pezizomycotina</taxon>
        <taxon>Leotiomycetes</taxon>
        <taxon>Helotiales</taxon>
        <taxon>Helotiaceae</taxon>
        <taxon>Hymenoscyphus</taxon>
    </lineage>
</organism>
<keyword evidence="2" id="KW-1185">Reference proteome</keyword>
<sequence length="152" mass="16844">MAIPMSNLDSSKDSAIETDVYPFESTSLIPAIHDSQYYQALLLNSGNFSNSSKCEIIELSALGVTAGATLHEVDTHDDKMLGLYLNVYFRKDSTATFKHPMSLSKDVAIKILATFHISPQFLPHLLAEPDYWAPGEFYTYNGKGNLENIGSY</sequence>
<comment type="caution">
    <text evidence="1">The sequence shown here is derived from an EMBL/GenBank/DDBJ whole genome shotgun (WGS) entry which is preliminary data.</text>
</comment>
<proteinExistence type="predicted"/>
<protein>
    <submittedName>
        <fullName evidence="1">Uncharacterized protein</fullName>
    </submittedName>
</protein>
<name>A0A9N9L2X8_9HELO</name>
<dbReference type="EMBL" id="CAJVRL010000077">
    <property type="protein sequence ID" value="CAG8957243.1"/>
    <property type="molecule type" value="Genomic_DNA"/>
</dbReference>
<evidence type="ECO:0000313" key="1">
    <source>
        <dbReference type="EMBL" id="CAG8957243.1"/>
    </source>
</evidence>
<gene>
    <name evidence="1" type="ORF">HYFRA_00009445</name>
</gene>
<evidence type="ECO:0000313" key="2">
    <source>
        <dbReference type="Proteomes" id="UP000696280"/>
    </source>
</evidence>
<accession>A0A9N9L2X8</accession>
<dbReference type="AlphaFoldDB" id="A0A9N9L2X8"/>